<gene>
    <name evidence="1" type="ORF">GJ700_02530</name>
</gene>
<sequence length="101" mass="10697">MAIAVWPAVASPECVPEKVLFAASWASDLDFVQAEIESGPRSMAANRLLMVALLNAAWLLVQTNPRAGNDCDGRILDAISMEAAPDSGFRLGRISAKVKAA</sequence>
<accession>A0A7X2IIS0</accession>
<reference evidence="1 2" key="1">
    <citation type="submission" date="2019-11" db="EMBL/GenBank/DDBJ databases">
        <title>Novel species isolated from a subtropical stream in China.</title>
        <authorList>
            <person name="Lu H."/>
        </authorList>
    </citation>
    <scope>NUCLEOTIDE SEQUENCE [LARGE SCALE GENOMIC DNA]</scope>
    <source>
        <strain evidence="1 2">FT92W</strain>
    </source>
</reference>
<proteinExistence type="predicted"/>
<dbReference type="RefSeq" id="WP_154371059.1">
    <property type="nucleotide sequence ID" value="NZ_WKJJ01000001.1"/>
</dbReference>
<protein>
    <submittedName>
        <fullName evidence="1">Uncharacterized protein</fullName>
    </submittedName>
</protein>
<comment type="caution">
    <text evidence="1">The sequence shown here is derived from an EMBL/GenBank/DDBJ whole genome shotgun (WGS) entry which is preliminary data.</text>
</comment>
<dbReference type="EMBL" id="WKJJ01000001">
    <property type="protein sequence ID" value="MRV70595.1"/>
    <property type="molecule type" value="Genomic_DNA"/>
</dbReference>
<name>A0A7X2IIS0_9BURK</name>
<keyword evidence="2" id="KW-1185">Reference proteome</keyword>
<dbReference type="Proteomes" id="UP000446768">
    <property type="component" value="Unassembled WGS sequence"/>
</dbReference>
<dbReference type="AlphaFoldDB" id="A0A7X2IIS0"/>
<evidence type="ECO:0000313" key="1">
    <source>
        <dbReference type="EMBL" id="MRV70595.1"/>
    </source>
</evidence>
<evidence type="ECO:0000313" key="2">
    <source>
        <dbReference type="Proteomes" id="UP000446768"/>
    </source>
</evidence>
<organism evidence="1 2">
    <name type="scientific">Pseudoduganella rivuli</name>
    <dbReference type="NCBI Taxonomy" id="2666085"/>
    <lineage>
        <taxon>Bacteria</taxon>
        <taxon>Pseudomonadati</taxon>
        <taxon>Pseudomonadota</taxon>
        <taxon>Betaproteobacteria</taxon>
        <taxon>Burkholderiales</taxon>
        <taxon>Oxalobacteraceae</taxon>
        <taxon>Telluria group</taxon>
        <taxon>Pseudoduganella</taxon>
    </lineage>
</organism>